<proteinExistence type="predicted"/>
<name>A0A2U2B774_9BACT</name>
<gene>
    <name evidence="1" type="ORF">DDZ16_12950</name>
</gene>
<keyword evidence="2" id="KW-1185">Reference proteome</keyword>
<organism evidence="1 2">
    <name type="scientific">Marinilabilia rubra</name>
    <dbReference type="NCBI Taxonomy" id="2162893"/>
    <lineage>
        <taxon>Bacteria</taxon>
        <taxon>Pseudomonadati</taxon>
        <taxon>Bacteroidota</taxon>
        <taxon>Bacteroidia</taxon>
        <taxon>Marinilabiliales</taxon>
        <taxon>Marinilabiliaceae</taxon>
        <taxon>Marinilabilia</taxon>
    </lineage>
</organism>
<protein>
    <submittedName>
        <fullName evidence="1">Uncharacterized protein</fullName>
    </submittedName>
</protein>
<sequence>MFKGRGGPSVFRAGGWREGLVGDFKALRASRKLSLMRADRFKRTRLFVSFWGNAKKKINK</sequence>
<comment type="caution">
    <text evidence="1">The sequence shown here is derived from an EMBL/GenBank/DDBJ whole genome shotgun (WGS) entry which is preliminary data.</text>
</comment>
<evidence type="ECO:0000313" key="1">
    <source>
        <dbReference type="EMBL" id="PWD98902.1"/>
    </source>
</evidence>
<dbReference type="AlphaFoldDB" id="A0A2U2B774"/>
<reference evidence="1 2" key="1">
    <citation type="submission" date="2018-05" db="EMBL/GenBank/DDBJ databases">
        <title>Marinilabilia rubrum sp. nov., isolated from saltern sediment.</title>
        <authorList>
            <person name="Zhang R."/>
        </authorList>
    </citation>
    <scope>NUCLEOTIDE SEQUENCE [LARGE SCALE GENOMIC DNA]</scope>
    <source>
        <strain evidence="1 2">WTE16</strain>
    </source>
</reference>
<dbReference type="EMBL" id="QEWP01000010">
    <property type="protein sequence ID" value="PWD98902.1"/>
    <property type="molecule type" value="Genomic_DNA"/>
</dbReference>
<accession>A0A2U2B774</accession>
<dbReference type="Proteomes" id="UP000244956">
    <property type="component" value="Unassembled WGS sequence"/>
</dbReference>
<evidence type="ECO:0000313" key="2">
    <source>
        <dbReference type="Proteomes" id="UP000244956"/>
    </source>
</evidence>